<dbReference type="SUPFAM" id="SSF51126">
    <property type="entry name" value="Pectin lyase-like"/>
    <property type="match status" value="2"/>
</dbReference>
<dbReference type="InterPro" id="IPR012334">
    <property type="entry name" value="Pectin_lyas_fold"/>
</dbReference>
<protein>
    <submittedName>
        <fullName evidence="2">Pectate lyase-like protein</fullName>
    </submittedName>
</protein>
<dbReference type="Pfam" id="PF12708">
    <property type="entry name" value="Pect-lyase_RHGA_epim"/>
    <property type="match status" value="1"/>
</dbReference>
<name>A0A561P703_9BACT</name>
<gene>
    <name evidence="2" type="ORF">FHW36_11164</name>
</gene>
<dbReference type="InterPro" id="IPR024535">
    <property type="entry name" value="RHGA/B-epi-like_pectate_lyase"/>
</dbReference>
<dbReference type="RefSeq" id="WP_145673882.1">
    <property type="nucleotide sequence ID" value="NZ_VIWO01000011.1"/>
</dbReference>
<dbReference type="OrthoDB" id="606446at2"/>
<dbReference type="Proteomes" id="UP000320811">
    <property type="component" value="Unassembled WGS sequence"/>
</dbReference>
<dbReference type="AlphaFoldDB" id="A0A561P703"/>
<evidence type="ECO:0000313" key="3">
    <source>
        <dbReference type="Proteomes" id="UP000320811"/>
    </source>
</evidence>
<keyword evidence="3" id="KW-1185">Reference proteome</keyword>
<sequence length="711" mass="77566">MIIQSISSLSTTPGTANDVAEVLGYYTKGDDGGGSFYWSATSVVAPNGGTVISANGTGFWIKRLNGTVSVKEFGAKGDGVTDDTVFLQNAAKYVSEYKMHLFFPPASYLVGADITFNGLTAKTDYSCSISGENAVLIKKGDENTYFNMFRFEGANTRAKVAGITFDGRRDQINSYWAGREQQFGVWPCIIDKRTVGIASININAINIDRCYFQNIHGRAIYDYYTSKLITVTNSYFRNIAENACTSESAGTLAVADCHFEAIGIMPENFFVNGTAYSFDGTVGGTKWYHIYGDGVSSRNAYTKVSDCTFININRIAVVSDVASGTKMDTICSNNSILHDHLRLRCANPQGSIWLEQGYSGMISNNSIKYINRAVDDLPGAVISIAQSSDATEGRFVVDGNLIDTTLANKTSMSAIIVANSPNRQLFVNNNHVYGPFIFCLNFSFQITGASFNRVSIINNHFDNTSTAANSSCINKEYLQNASGTIEEFTLKGNFLKQGNLSDTRDPYLFGVEATYPINYIEDNNFNNASISLSYARLGTYYIKGNIGVRFLRSLLDTTDKLVVKVMDNEIDYIQMHNQFAVSIPSMSGHILRNKLKGLSIHAADDLTISGNEISPENTNGININPLGKNIATNKLRIYRNNIIIPANFKGISVNNSPSAPLTNSIISNNTIDGENNTATTGVNFATAGNRSNVVFQDNTIVRVTTAYVNPA</sequence>
<keyword evidence="2" id="KW-0456">Lyase</keyword>
<evidence type="ECO:0000313" key="2">
    <source>
        <dbReference type="EMBL" id="TWF33874.1"/>
    </source>
</evidence>
<dbReference type="InterPro" id="IPR011050">
    <property type="entry name" value="Pectin_lyase_fold/virulence"/>
</dbReference>
<evidence type="ECO:0000259" key="1">
    <source>
        <dbReference type="Pfam" id="PF12708"/>
    </source>
</evidence>
<organism evidence="2 3">
    <name type="scientific">Chitinophaga polysaccharea</name>
    <dbReference type="NCBI Taxonomy" id="1293035"/>
    <lineage>
        <taxon>Bacteria</taxon>
        <taxon>Pseudomonadati</taxon>
        <taxon>Bacteroidota</taxon>
        <taxon>Chitinophagia</taxon>
        <taxon>Chitinophagales</taxon>
        <taxon>Chitinophagaceae</taxon>
        <taxon>Chitinophaga</taxon>
    </lineage>
</organism>
<reference evidence="2 3" key="1">
    <citation type="submission" date="2019-06" db="EMBL/GenBank/DDBJ databases">
        <title>Sorghum-associated microbial communities from plants grown in Nebraska, USA.</title>
        <authorList>
            <person name="Schachtman D."/>
        </authorList>
    </citation>
    <scope>NUCLEOTIDE SEQUENCE [LARGE SCALE GENOMIC DNA]</scope>
    <source>
        <strain evidence="2 3">1209</strain>
    </source>
</reference>
<accession>A0A561P703</accession>
<feature type="domain" description="Rhamnogalacturonase A/B/Epimerase-like pectate lyase" evidence="1">
    <location>
        <begin position="68"/>
        <end position="133"/>
    </location>
</feature>
<dbReference type="GO" id="GO:0016829">
    <property type="term" value="F:lyase activity"/>
    <property type="evidence" value="ECO:0007669"/>
    <property type="project" value="UniProtKB-KW"/>
</dbReference>
<dbReference type="EMBL" id="VIWO01000011">
    <property type="protein sequence ID" value="TWF33874.1"/>
    <property type="molecule type" value="Genomic_DNA"/>
</dbReference>
<comment type="caution">
    <text evidence="2">The sequence shown here is derived from an EMBL/GenBank/DDBJ whole genome shotgun (WGS) entry which is preliminary data.</text>
</comment>
<proteinExistence type="predicted"/>
<dbReference type="Gene3D" id="2.160.20.10">
    <property type="entry name" value="Single-stranded right-handed beta-helix, Pectin lyase-like"/>
    <property type="match status" value="1"/>
</dbReference>